<sequence>MSLRLRKRWKQDERPRTTEDIASAAASNAWRTACNGVLNLENADFETRTQEQRLQLIQEFAIFLLHLTDRRLGERLSQEERGRLITAMALRLAAILEENVAELRAGPDRIPGPVDGVREAFVNRINRRSDEYAECRYDIDEGPGFSLWRAFAVHVSEALGPHNRQWAIDQVMATEGPEAVEAFVPALESLLPSAAGAGADP</sequence>
<evidence type="ECO:0000313" key="1">
    <source>
        <dbReference type="EMBL" id="OOC11175.1"/>
    </source>
</evidence>
<dbReference type="STRING" id="252474.B1A74_01940"/>
<dbReference type="RefSeq" id="WP_077243616.1">
    <property type="nucleotide sequence ID" value="NZ_MUZR01000006.1"/>
</dbReference>
<protein>
    <submittedName>
        <fullName evidence="1">Uncharacterized protein</fullName>
    </submittedName>
</protein>
<gene>
    <name evidence="1" type="ORF">B1A74_01940</name>
</gene>
<accession>A0A1V3A1G4</accession>
<proteinExistence type="predicted"/>
<evidence type="ECO:0000313" key="2">
    <source>
        <dbReference type="Proteomes" id="UP000189177"/>
    </source>
</evidence>
<dbReference type="AlphaFoldDB" id="A0A1V3A1G4"/>
<name>A0A1V3A1G4_9GAMM</name>
<dbReference type="EMBL" id="MUZR01000006">
    <property type="protein sequence ID" value="OOC11175.1"/>
    <property type="molecule type" value="Genomic_DNA"/>
</dbReference>
<reference evidence="1 2" key="1">
    <citation type="submission" date="2017-02" db="EMBL/GenBank/DDBJ databases">
        <title>Genomic diversity within the haloalkaliphilic genus Thioalkalivibrio.</title>
        <authorList>
            <person name="Ahn A.-C."/>
            <person name="Meier-Kolthoff J."/>
            <person name="Overmars L."/>
            <person name="Richter M."/>
            <person name="Woyke T."/>
            <person name="Sorokin D.Y."/>
            <person name="Muyzer G."/>
        </authorList>
    </citation>
    <scope>NUCLEOTIDE SEQUENCE [LARGE SCALE GENOMIC DNA]</scope>
    <source>
        <strain evidence="1 2">HL17</strain>
    </source>
</reference>
<keyword evidence="2" id="KW-1185">Reference proteome</keyword>
<dbReference type="OrthoDB" id="9781578at2"/>
<organism evidence="1 2">
    <name type="scientific">Thioalkalivibrio halophilus</name>
    <dbReference type="NCBI Taxonomy" id="252474"/>
    <lineage>
        <taxon>Bacteria</taxon>
        <taxon>Pseudomonadati</taxon>
        <taxon>Pseudomonadota</taxon>
        <taxon>Gammaproteobacteria</taxon>
        <taxon>Chromatiales</taxon>
        <taxon>Ectothiorhodospiraceae</taxon>
        <taxon>Thioalkalivibrio</taxon>
    </lineage>
</organism>
<dbReference type="Proteomes" id="UP000189177">
    <property type="component" value="Unassembled WGS sequence"/>
</dbReference>
<comment type="caution">
    <text evidence="1">The sequence shown here is derived from an EMBL/GenBank/DDBJ whole genome shotgun (WGS) entry which is preliminary data.</text>
</comment>